<dbReference type="Proteomes" id="UP001497497">
    <property type="component" value="Unassembled WGS sequence"/>
</dbReference>
<protein>
    <recommendedName>
        <fullName evidence="6">Receptor ligand binding region domain-containing protein</fullName>
    </recommendedName>
</protein>
<keyword evidence="2" id="KW-0812">Transmembrane</keyword>
<sequence>MSSVSFILQLGLLTLLLHDPTHGVRDLQDPVMMVVLLPSTDYAQYSIKRVLPAIQIAVEKVNAPDGYLPGQAIQINYGDSNCSSAESMNEAISFFVKKMLHVFLGPSCDYAAAPIGRQTRWWNIPMLSMASARDFGMEKKSLYPMMTRMWANMYQIGILFTNLLKHFNWSKIKLIYSPDDVTNYLPRVCHLFSESVHFGLQESKLSAPYYKFENLGILLDNMATEI</sequence>
<evidence type="ECO:0000256" key="5">
    <source>
        <dbReference type="SAM" id="SignalP"/>
    </source>
</evidence>
<proteinExistence type="predicted"/>
<comment type="subcellular location">
    <subcellularLocation>
        <location evidence="1">Membrane</location>
    </subcellularLocation>
</comment>
<dbReference type="GO" id="GO:0017046">
    <property type="term" value="F:peptide hormone binding"/>
    <property type="evidence" value="ECO:0007669"/>
    <property type="project" value="TreeGrafter"/>
</dbReference>
<dbReference type="PANTHER" id="PTHR44755:SF11">
    <property type="entry name" value="ATRIAL NATRIURETIC PEPTIDE RECEPTOR 3 ISOFORM X1"/>
    <property type="match status" value="1"/>
</dbReference>
<evidence type="ECO:0000313" key="7">
    <source>
        <dbReference type="EMBL" id="CAL1532252.1"/>
    </source>
</evidence>
<keyword evidence="3" id="KW-1133">Transmembrane helix</keyword>
<dbReference type="InterPro" id="IPR052612">
    <property type="entry name" value="ANP_Clearance_Receptor"/>
</dbReference>
<dbReference type="InterPro" id="IPR028082">
    <property type="entry name" value="Peripla_BP_I"/>
</dbReference>
<evidence type="ECO:0000256" key="1">
    <source>
        <dbReference type="ARBA" id="ARBA00004370"/>
    </source>
</evidence>
<dbReference type="Pfam" id="PF01094">
    <property type="entry name" value="ANF_receptor"/>
    <property type="match status" value="1"/>
</dbReference>
<evidence type="ECO:0000256" key="2">
    <source>
        <dbReference type="ARBA" id="ARBA00022692"/>
    </source>
</evidence>
<keyword evidence="5" id="KW-0732">Signal</keyword>
<evidence type="ECO:0000256" key="4">
    <source>
        <dbReference type="ARBA" id="ARBA00023136"/>
    </source>
</evidence>
<dbReference type="GO" id="GO:0007165">
    <property type="term" value="P:signal transduction"/>
    <property type="evidence" value="ECO:0007669"/>
    <property type="project" value="TreeGrafter"/>
</dbReference>
<gene>
    <name evidence="7" type="ORF">GSLYS_00006331001</name>
</gene>
<feature type="non-terminal residue" evidence="7">
    <location>
        <position position="226"/>
    </location>
</feature>
<evidence type="ECO:0000313" key="8">
    <source>
        <dbReference type="Proteomes" id="UP001497497"/>
    </source>
</evidence>
<dbReference type="PANTHER" id="PTHR44755">
    <property type="entry name" value="NATRIURETIC PEPTIDE RECEPTOR 3-RELATED"/>
    <property type="match status" value="1"/>
</dbReference>
<dbReference type="GO" id="GO:0016020">
    <property type="term" value="C:membrane"/>
    <property type="evidence" value="ECO:0007669"/>
    <property type="project" value="UniProtKB-SubCell"/>
</dbReference>
<feature type="signal peptide" evidence="5">
    <location>
        <begin position="1"/>
        <end position="23"/>
    </location>
</feature>
<reference evidence="7 8" key="1">
    <citation type="submission" date="2024-04" db="EMBL/GenBank/DDBJ databases">
        <authorList>
            <consortium name="Genoscope - CEA"/>
            <person name="William W."/>
        </authorList>
    </citation>
    <scope>NUCLEOTIDE SEQUENCE [LARGE SCALE GENOMIC DNA]</scope>
</reference>
<comment type="caution">
    <text evidence="7">The sequence shown here is derived from an EMBL/GenBank/DDBJ whole genome shotgun (WGS) entry which is preliminary data.</text>
</comment>
<dbReference type="EMBL" id="CAXITT010000111">
    <property type="protein sequence ID" value="CAL1532252.1"/>
    <property type="molecule type" value="Genomic_DNA"/>
</dbReference>
<evidence type="ECO:0000256" key="3">
    <source>
        <dbReference type="ARBA" id="ARBA00022989"/>
    </source>
</evidence>
<feature type="domain" description="Receptor ligand binding region" evidence="6">
    <location>
        <begin position="50"/>
        <end position="185"/>
    </location>
</feature>
<dbReference type="InterPro" id="IPR001828">
    <property type="entry name" value="ANF_lig-bd_rcpt"/>
</dbReference>
<name>A0AAV2HJN7_LYMST</name>
<evidence type="ECO:0000259" key="6">
    <source>
        <dbReference type="Pfam" id="PF01094"/>
    </source>
</evidence>
<dbReference type="AlphaFoldDB" id="A0AAV2HJN7"/>
<accession>A0AAV2HJN7</accession>
<feature type="chain" id="PRO_5043864331" description="Receptor ligand binding region domain-containing protein" evidence="5">
    <location>
        <begin position="24"/>
        <end position="226"/>
    </location>
</feature>
<keyword evidence="4" id="KW-0472">Membrane</keyword>
<organism evidence="7 8">
    <name type="scientific">Lymnaea stagnalis</name>
    <name type="common">Great pond snail</name>
    <name type="synonym">Helix stagnalis</name>
    <dbReference type="NCBI Taxonomy" id="6523"/>
    <lineage>
        <taxon>Eukaryota</taxon>
        <taxon>Metazoa</taxon>
        <taxon>Spiralia</taxon>
        <taxon>Lophotrochozoa</taxon>
        <taxon>Mollusca</taxon>
        <taxon>Gastropoda</taxon>
        <taxon>Heterobranchia</taxon>
        <taxon>Euthyneura</taxon>
        <taxon>Panpulmonata</taxon>
        <taxon>Hygrophila</taxon>
        <taxon>Lymnaeoidea</taxon>
        <taxon>Lymnaeidae</taxon>
        <taxon>Lymnaea</taxon>
    </lineage>
</organism>
<dbReference type="Gene3D" id="3.40.50.2300">
    <property type="match status" value="1"/>
</dbReference>
<dbReference type="SUPFAM" id="SSF53822">
    <property type="entry name" value="Periplasmic binding protein-like I"/>
    <property type="match status" value="1"/>
</dbReference>
<dbReference type="GO" id="GO:0038023">
    <property type="term" value="F:signaling receptor activity"/>
    <property type="evidence" value="ECO:0007669"/>
    <property type="project" value="TreeGrafter"/>
</dbReference>
<keyword evidence="8" id="KW-1185">Reference proteome</keyword>